<reference evidence="1 2" key="1">
    <citation type="journal article" date="2016" name="Nat. Commun.">
        <title>Thousands of microbial genomes shed light on interconnected biogeochemical processes in an aquifer system.</title>
        <authorList>
            <person name="Anantharaman K."/>
            <person name="Brown C.T."/>
            <person name="Hug L.A."/>
            <person name="Sharon I."/>
            <person name="Castelle C.J."/>
            <person name="Probst A.J."/>
            <person name="Thomas B.C."/>
            <person name="Singh A."/>
            <person name="Wilkins M.J."/>
            <person name="Karaoz U."/>
            <person name="Brodie E.L."/>
            <person name="Williams K.H."/>
            <person name="Hubbard S.S."/>
            <person name="Banfield J.F."/>
        </authorList>
    </citation>
    <scope>NUCLEOTIDE SEQUENCE [LARGE SCALE GENOMIC DNA]</scope>
</reference>
<sequence length="75" mass="8741">MKLTRTTLRLRADLKKGAERKALEADTTLQEVFNRALESYLEQEAKREAKQIVFRTHNLGEALDNLTRDDYYDAP</sequence>
<accession>A0A1G1WLG4</accession>
<dbReference type="Proteomes" id="UP000176645">
    <property type="component" value="Unassembled WGS sequence"/>
</dbReference>
<dbReference type="EMBL" id="MHCU01000001">
    <property type="protein sequence ID" value="OGY28441.1"/>
    <property type="molecule type" value="Genomic_DNA"/>
</dbReference>
<evidence type="ECO:0000313" key="2">
    <source>
        <dbReference type="Proteomes" id="UP000176645"/>
    </source>
</evidence>
<comment type="caution">
    <text evidence="1">The sequence shown here is derived from an EMBL/GenBank/DDBJ whole genome shotgun (WGS) entry which is preliminary data.</text>
</comment>
<gene>
    <name evidence="1" type="ORF">A2Z42_00640</name>
</gene>
<proteinExistence type="predicted"/>
<organism evidence="1 2">
    <name type="scientific">Candidatus Woykebacteria bacterium RBG_19FT_COMBO_43_10</name>
    <dbReference type="NCBI Taxonomy" id="1802598"/>
    <lineage>
        <taxon>Bacteria</taxon>
        <taxon>Candidatus Woykeibacteriota</taxon>
    </lineage>
</organism>
<protein>
    <submittedName>
        <fullName evidence="1">Uncharacterized protein</fullName>
    </submittedName>
</protein>
<evidence type="ECO:0000313" key="1">
    <source>
        <dbReference type="EMBL" id="OGY28441.1"/>
    </source>
</evidence>
<dbReference type="AlphaFoldDB" id="A0A1G1WLG4"/>
<name>A0A1G1WLG4_9BACT</name>